<keyword evidence="4 6" id="KW-0067">ATP-binding</keyword>
<dbReference type="RefSeq" id="WP_105357339.1">
    <property type="nucleotide sequence ID" value="NZ_PUIB01000021.1"/>
</dbReference>
<dbReference type="Proteomes" id="UP000239388">
    <property type="component" value="Unassembled WGS sequence"/>
</dbReference>
<dbReference type="Gene3D" id="1.10.510.10">
    <property type="entry name" value="Transferase(Phosphotransferase) domain 1"/>
    <property type="match status" value="1"/>
</dbReference>
<dbReference type="InterPro" id="IPR019734">
    <property type="entry name" value="TPR_rpt"/>
</dbReference>
<dbReference type="GO" id="GO:0004674">
    <property type="term" value="F:protein serine/threonine kinase activity"/>
    <property type="evidence" value="ECO:0007669"/>
    <property type="project" value="UniProtKB-KW"/>
</dbReference>
<dbReference type="PANTHER" id="PTHR43289">
    <property type="entry name" value="MITOGEN-ACTIVATED PROTEIN KINASE KINASE KINASE 20-RELATED"/>
    <property type="match status" value="1"/>
</dbReference>
<evidence type="ECO:0000256" key="1">
    <source>
        <dbReference type="ARBA" id="ARBA00022679"/>
    </source>
</evidence>
<protein>
    <submittedName>
        <fullName evidence="8">Serine/threonine protein kinase</fullName>
    </submittedName>
</protein>
<evidence type="ECO:0000256" key="6">
    <source>
        <dbReference type="PROSITE-ProRule" id="PRU10141"/>
    </source>
</evidence>
<dbReference type="InterPro" id="IPR011009">
    <property type="entry name" value="Kinase-like_dom_sf"/>
</dbReference>
<dbReference type="InterPro" id="IPR017441">
    <property type="entry name" value="Protein_kinase_ATP_BS"/>
</dbReference>
<evidence type="ECO:0000256" key="2">
    <source>
        <dbReference type="ARBA" id="ARBA00022741"/>
    </source>
</evidence>
<dbReference type="InterPro" id="IPR008271">
    <property type="entry name" value="Ser/Thr_kinase_AS"/>
</dbReference>
<organism evidence="8 9">
    <name type="scientific">Blastopirellula marina</name>
    <dbReference type="NCBI Taxonomy" id="124"/>
    <lineage>
        <taxon>Bacteria</taxon>
        <taxon>Pseudomonadati</taxon>
        <taxon>Planctomycetota</taxon>
        <taxon>Planctomycetia</taxon>
        <taxon>Pirellulales</taxon>
        <taxon>Pirellulaceae</taxon>
        <taxon>Blastopirellula</taxon>
    </lineage>
</organism>
<dbReference type="GO" id="GO:0005524">
    <property type="term" value="F:ATP binding"/>
    <property type="evidence" value="ECO:0007669"/>
    <property type="project" value="UniProtKB-UniRule"/>
</dbReference>
<evidence type="ECO:0000313" key="9">
    <source>
        <dbReference type="Proteomes" id="UP000239388"/>
    </source>
</evidence>
<keyword evidence="1" id="KW-0808">Transferase</keyword>
<keyword evidence="3 8" id="KW-0418">Kinase</keyword>
<dbReference type="PROSITE" id="PS50005">
    <property type="entry name" value="TPR"/>
    <property type="match status" value="1"/>
</dbReference>
<evidence type="ECO:0000256" key="4">
    <source>
        <dbReference type="ARBA" id="ARBA00022840"/>
    </source>
</evidence>
<dbReference type="EMBL" id="PUIB01000021">
    <property type="protein sequence ID" value="PQO30140.1"/>
    <property type="molecule type" value="Genomic_DNA"/>
</dbReference>
<keyword evidence="2 6" id="KW-0547">Nucleotide-binding</keyword>
<keyword evidence="5" id="KW-0802">TPR repeat</keyword>
<feature type="domain" description="Protein kinase" evidence="7">
    <location>
        <begin position="88"/>
        <end position="386"/>
    </location>
</feature>
<sequence>MAIDQEKSIFFQALDIESSSERQAFVAEACLGDAELQAAVVQLLREHDREDNPIDKPVGGGILPTAPFMQRSAPATPRHAIGSLIDRYMLMEQIGEGGFGLVFVANQQAPVRRQVALKIIKPGLESQEVLARFAAERQALAMMDHENIARVFDAGVTDSGQPYFAMELVRGVPLIEFCDNHKLGVHERLQLFISICNAVQHAHQKGIIHRDLKPSNVLVTLQDGRPVPKVIDFGIAKAIGYKLTENTIYTRFAAMMGTPAYMSPEQAEMSNVDVDTRSDIYSLGVLLYELLTGSTPFTTARLNNVGFDELRRIIREEEPPRPSTRFSTLRSDLATTVSANRQLEPTTLRSFMKGDLDWIVIKSLDKDRNRRYPSAAALAEDVARFLHQEPVEARPPSTYYRFSKFARRNKVFLTTTSLIATALVLGTAVSLWQAKVAFDALDRAQYAEAKANLSRQELEDFTDKLKQANVLLASGRAYADTGDWANAHAAYMEAVRLQPRYFYVWMERGAFYARLGLWERAGEDYLKAIDLGGPTDGIECLGVPQLFVYLGDEVSYQRISSEIKKSSTGSVGTKVRDQLVGDLSQEEAAQIAAELDQLIEERLSPIHGPRRSNSRMPIGTMYYIAGWAHLRAGQLDLAIERLEDSYTEDINWGGRGISYPLLAIAYDKAGRTDEAQAALQKSEELLNAWLQESNQRLHGVPPMPWFDWVEYLMNQREASLRLTGKLPDIAKQLAEQEMRAKAAIE</sequence>
<dbReference type="InterPro" id="IPR000719">
    <property type="entry name" value="Prot_kinase_dom"/>
</dbReference>
<dbReference type="PANTHER" id="PTHR43289:SF6">
    <property type="entry name" value="SERINE_THREONINE-PROTEIN KINASE NEKL-3"/>
    <property type="match status" value="1"/>
</dbReference>
<dbReference type="Gene3D" id="3.30.200.20">
    <property type="entry name" value="Phosphorylase Kinase, domain 1"/>
    <property type="match status" value="1"/>
</dbReference>
<evidence type="ECO:0000313" key="8">
    <source>
        <dbReference type="EMBL" id="PQO30140.1"/>
    </source>
</evidence>
<proteinExistence type="predicted"/>
<dbReference type="PROSITE" id="PS00108">
    <property type="entry name" value="PROTEIN_KINASE_ST"/>
    <property type="match status" value="1"/>
</dbReference>
<dbReference type="CDD" id="cd14014">
    <property type="entry name" value="STKc_PknB_like"/>
    <property type="match status" value="1"/>
</dbReference>
<evidence type="ECO:0000256" key="5">
    <source>
        <dbReference type="PROSITE-ProRule" id="PRU00339"/>
    </source>
</evidence>
<feature type="binding site" evidence="6">
    <location>
        <position position="118"/>
    </location>
    <ligand>
        <name>ATP</name>
        <dbReference type="ChEBI" id="CHEBI:30616"/>
    </ligand>
</feature>
<accession>A0A2S8FDG1</accession>
<dbReference type="PROSITE" id="PS50011">
    <property type="entry name" value="PROTEIN_KINASE_DOM"/>
    <property type="match status" value="1"/>
</dbReference>
<dbReference type="Pfam" id="PF13181">
    <property type="entry name" value="TPR_8"/>
    <property type="match status" value="1"/>
</dbReference>
<dbReference type="InterPro" id="IPR011990">
    <property type="entry name" value="TPR-like_helical_dom_sf"/>
</dbReference>
<dbReference type="SUPFAM" id="SSF48452">
    <property type="entry name" value="TPR-like"/>
    <property type="match status" value="1"/>
</dbReference>
<dbReference type="SMART" id="SM00220">
    <property type="entry name" value="S_TKc"/>
    <property type="match status" value="1"/>
</dbReference>
<dbReference type="SMART" id="SM00028">
    <property type="entry name" value="TPR"/>
    <property type="match status" value="4"/>
</dbReference>
<reference evidence="8 9" key="1">
    <citation type="submission" date="2018-02" db="EMBL/GenBank/DDBJ databases">
        <title>Comparative genomes isolates from brazilian mangrove.</title>
        <authorList>
            <person name="Araujo J.E."/>
            <person name="Taketani R.G."/>
            <person name="Silva M.C.P."/>
            <person name="Loureco M.V."/>
            <person name="Andreote F.D."/>
        </authorList>
    </citation>
    <scope>NUCLEOTIDE SEQUENCE [LARGE SCALE GENOMIC DNA]</scope>
    <source>
        <strain evidence="8 9">NAP PRIS-MGV</strain>
    </source>
</reference>
<dbReference type="PROSITE" id="PS00107">
    <property type="entry name" value="PROTEIN_KINASE_ATP"/>
    <property type="match status" value="1"/>
</dbReference>
<dbReference type="Pfam" id="PF00069">
    <property type="entry name" value="Pkinase"/>
    <property type="match status" value="1"/>
</dbReference>
<dbReference type="AlphaFoldDB" id="A0A2S8FDG1"/>
<dbReference type="OrthoDB" id="258731at2"/>
<feature type="repeat" description="TPR" evidence="5">
    <location>
        <begin position="468"/>
        <end position="501"/>
    </location>
</feature>
<dbReference type="Gene3D" id="1.25.40.10">
    <property type="entry name" value="Tetratricopeptide repeat domain"/>
    <property type="match status" value="2"/>
</dbReference>
<name>A0A2S8FDG1_9BACT</name>
<gene>
    <name evidence="8" type="ORF">C5Y98_21565</name>
</gene>
<evidence type="ECO:0000256" key="3">
    <source>
        <dbReference type="ARBA" id="ARBA00022777"/>
    </source>
</evidence>
<dbReference type="SUPFAM" id="SSF56112">
    <property type="entry name" value="Protein kinase-like (PK-like)"/>
    <property type="match status" value="1"/>
</dbReference>
<evidence type="ECO:0000259" key="7">
    <source>
        <dbReference type="PROSITE" id="PS50011"/>
    </source>
</evidence>
<comment type="caution">
    <text evidence="8">The sequence shown here is derived from an EMBL/GenBank/DDBJ whole genome shotgun (WGS) entry which is preliminary data.</text>
</comment>
<keyword evidence="8" id="KW-0723">Serine/threonine-protein kinase</keyword>